<dbReference type="Pfam" id="PF13177">
    <property type="entry name" value="DNA_pol3_delta2"/>
    <property type="match status" value="1"/>
</dbReference>
<accession>A0A1F4XXZ4</accession>
<dbReference type="EMBL" id="MEWZ01000019">
    <property type="protein sequence ID" value="OGC86577.1"/>
    <property type="molecule type" value="Genomic_DNA"/>
</dbReference>
<sequence>MHHAYYIEGPLSQFEAYKAHLRPLWAHTYERFGIDEAREIIALSSLKNFAEATFFIGASSITSEAQQALLKLLEEPQEGTTFVLLVPHGALLPTVQSRMLPYPEIIAEFSRSDLLVEKFLKRGGKERSDYIAEMLKNEDGLRERVRDFINALEAECVKLHFTQKVEGRQALEDIAMVRGYLSDRSPSLKILLEHLALSLPVI</sequence>
<dbReference type="AlphaFoldDB" id="A0A1F4XXZ4"/>
<protein>
    <submittedName>
        <fullName evidence="1">Uncharacterized protein</fullName>
    </submittedName>
</protein>
<organism evidence="1 2">
    <name type="scientific">Candidatus Adlerbacteria bacterium RIFCSPLOWO2_01_FULL_54_21b</name>
    <dbReference type="NCBI Taxonomy" id="1797245"/>
    <lineage>
        <taxon>Bacteria</taxon>
        <taxon>Candidatus Adleribacteriota</taxon>
    </lineage>
</organism>
<proteinExistence type="predicted"/>
<evidence type="ECO:0000313" key="1">
    <source>
        <dbReference type="EMBL" id="OGC86577.1"/>
    </source>
</evidence>
<name>A0A1F4XXZ4_9BACT</name>
<comment type="caution">
    <text evidence="1">The sequence shown here is derived from an EMBL/GenBank/DDBJ whole genome shotgun (WGS) entry which is preliminary data.</text>
</comment>
<dbReference type="STRING" id="1797245.A2949_01470"/>
<dbReference type="InterPro" id="IPR027417">
    <property type="entry name" value="P-loop_NTPase"/>
</dbReference>
<evidence type="ECO:0000313" key="2">
    <source>
        <dbReference type="Proteomes" id="UP000178585"/>
    </source>
</evidence>
<dbReference type="Proteomes" id="UP000178585">
    <property type="component" value="Unassembled WGS sequence"/>
</dbReference>
<dbReference type="SUPFAM" id="SSF52540">
    <property type="entry name" value="P-loop containing nucleoside triphosphate hydrolases"/>
    <property type="match status" value="1"/>
</dbReference>
<dbReference type="Gene3D" id="3.40.50.300">
    <property type="entry name" value="P-loop containing nucleotide triphosphate hydrolases"/>
    <property type="match status" value="1"/>
</dbReference>
<gene>
    <name evidence="1" type="ORF">A2949_01470</name>
</gene>
<reference evidence="1 2" key="1">
    <citation type="journal article" date="2016" name="Nat. Commun.">
        <title>Thousands of microbial genomes shed light on interconnected biogeochemical processes in an aquifer system.</title>
        <authorList>
            <person name="Anantharaman K."/>
            <person name="Brown C.T."/>
            <person name="Hug L.A."/>
            <person name="Sharon I."/>
            <person name="Castelle C.J."/>
            <person name="Probst A.J."/>
            <person name="Thomas B.C."/>
            <person name="Singh A."/>
            <person name="Wilkins M.J."/>
            <person name="Karaoz U."/>
            <person name="Brodie E.L."/>
            <person name="Williams K.H."/>
            <person name="Hubbard S.S."/>
            <person name="Banfield J.F."/>
        </authorList>
    </citation>
    <scope>NUCLEOTIDE SEQUENCE [LARGE SCALE GENOMIC DNA]</scope>
</reference>